<keyword evidence="3" id="KW-1185">Reference proteome</keyword>
<accession>A0AAV6RUP3</accession>
<evidence type="ECO:0000256" key="1">
    <source>
        <dbReference type="SAM" id="Phobius"/>
    </source>
</evidence>
<feature type="transmembrane region" description="Helical" evidence="1">
    <location>
        <begin position="109"/>
        <end position="130"/>
    </location>
</feature>
<organism evidence="2 3">
    <name type="scientific">Solea senegalensis</name>
    <name type="common">Senegalese sole</name>
    <dbReference type="NCBI Taxonomy" id="28829"/>
    <lineage>
        <taxon>Eukaryota</taxon>
        <taxon>Metazoa</taxon>
        <taxon>Chordata</taxon>
        <taxon>Craniata</taxon>
        <taxon>Vertebrata</taxon>
        <taxon>Euteleostomi</taxon>
        <taxon>Actinopterygii</taxon>
        <taxon>Neopterygii</taxon>
        <taxon>Teleostei</taxon>
        <taxon>Neoteleostei</taxon>
        <taxon>Acanthomorphata</taxon>
        <taxon>Carangaria</taxon>
        <taxon>Pleuronectiformes</taxon>
        <taxon>Pleuronectoidei</taxon>
        <taxon>Soleidae</taxon>
        <taxon>Solea</taxon>
    </lineage>
</organism>
<feature type="transmembrane region" description="Helical" evidence="1">
    <location>
        <begin position="142"/>
        <end position="158"/>
    </location>
</feature>
<evidence type="ECO:0000313" key="3">
    <source>
        <dbReference type="Proteomes" id="UP000693946"/>
    </source>
</evidence>
<reference evidence="2 3" key="1">
    <citation type="journal article" date="2021" name="Sci. Rep.">
        <title>Chromosome anchoring in Senegalese sole (Solea senegalensis) reveals sex-associated markers and genome rearrangements in flatfish.</title>
        <authorList>
            <person name="Guerrero-Cozar I."/>
            <person name="Gomez-Garrido J."/>
            <person name="Berbel C."/>
            <person name="Martinez-Blanch J.F."/>
            <person name="Alioto T."/>
            <person name="Claros M.G."/>
            <person name="Gagnaire P.A."/>
            <person name="Manchado M."/>
        </authorList>
    </citation>
    <scope>NUCLEOTIDE SEQUENCE [LARGE SCALE GENOMIC DNA]</scope>
    <source>
        <strain evidence="2">Sse05_10M</strain>
    </source>
</reference>
<name>A0AAV6RUP3_SOLSE</name>
<dbReference type="Proteomes" id="UP000693946">
    <property type="component" value="Linkage Group LG17"/>
</dbReference>
<protein>
    <submittedName>
        <fullName evidence="2">Uncharacterized protein</fullName>
    </submittedName>
</protein>
<evidence type="ECO:0000313" key="2">
    <source>
        <dbReference type="EMBL" id="KAG7508378.1"/>
    </source>
</evidence>
<keyword evidence="1" id="KW-1133">Transmembrane helix</keyword>
<comment type="caution">
    <text evidence="2">The sequence shown here is derived from an EMBL/GenBank/DDBJ whole genome shotgun (WGS) entry which is preliminary data.</text>
</comment>
<proteinExistence type="predicted"/>
<gene>
    <name evidence="2" type="ORF">JOB18_011272</name>
</gene>
<sequence>MKLISEQQFLMVRPVIDAVLQRWHLSRNCLFKLRGAQNPGQLPSIRRVLEHAKFQVLSKVLNPGLSRGFALNPSRTQTTVLSKNDQPLHPPTVQSTVKKAGRSVSVGEILGPIIILLIISCADISISISISPAPDRLQCETLRFLDGFFLLWIIVVLIRRTSKQAALVCNVCKKSSFRSVSEAGAQTMGQGAEPAMKFVCFNPGSRLKEESQEAALIH</sequence>
<dbReference type="EMBL" id="JAGKHQ010000009">
    <property type="protein sequence ID" value="KAG7508378.1"/>
    <property type="molecule type" value="Genomic_DNA"/>
</dbReference>
<dbReference type="AlphaFoldDB" id="A0AAV6RUP3"/>
<keyword evidence="1" id="KW-0812">Transmembrane</keyword>
<keyword evidence="1" id="KW-0472">Membrane</keyword>